<feature type="non-terminal residue" evidence="1">
    <location>
        <position position="1"/>
    </location>
</feature>
<protein>
    <submittedName>
        <fullName evidence="1">Uncharacterized protein</fullName>
    </submittedName>
</protein>
<accession>A0ACC1KV97</accession>
<reference evidence="1" key="1">
    <citation type="submission" date="2022-07" db="EMBL/GenBank/DDBJ databases">
        <title>Phylogenomic reconstructions and comparative analyses of Kickxellomycotina fungi.</title>
        <authorList>
            <person name="Reynolds N.K."/>
            <person name="Stajich J.E."/>
            <person name="Barry K."/>
            <person name="Grigoriev I.V."/>
            <person name="Crous P."/>
            <person name="Smith M.E."/>
        </authorList>
    </citation>
    <scope>NUCLEOTIDE SEQUENCE</scope>
    <source>
        <strain evidence="1">BCRC 34780</strain>
    </source>
</reference>
<name>A0ACC1KV97_9FUNG</name>
<proteinExistence type="predicted"/>
<comment type="caution">
    <text evidence="1">The sequence shown here is derived from an EMBL/GenBank/DDBJ whole genome shotgun (WGS) entry which is preliminary data.</text>
</comment>
<keyword evidence="2" id="KW-1185">Reference proteome</keyword>
<dbReference type="EMBL" id="JANBUN010002070">
    <property type="protein sequence ID" value="KAJ2795751.1"/>
    <property type="molecule type" value="Genomic_DNA"/>
</dbReference>
<feature type="non-terminal residue" evidence="1">
    <location>
        <position position="256"/>
    </location>
</feature>
<sequence>RGCRAPRARRGRRYARARRCRCRRLHGRGDRRLGQDDRRAARRERRPQGIRAAARVVAQPAQGRDAHVDGPHGHGLPPPHRPARRVADARGRRPAPRRANGRHRPPPAAAHDAVGQVPDHVVAAAAAEPVRRRWLPRYGAAQPRPGRTAVRVPRGRVRAPDRHVPDGPLAKPPAARAAHPWRVPARGPSASVAAEPGLRRSPRARCRVRRSLIRRTLRRRPAPPARDDARLWLLGARRVPAPPGGPLRRRAARQVL</sequence>
<organism evidence="1 2">
    <name type="scientific">Coemansia helicoidea</name>
    <dbReference type="NCBI Taxonomy" id="1286919"/>
    <lineage>
        <taxon>Eukaryota</taxon>
        <taxon>Fungi</taxon>
        <taxon>Fungi incertae sedis</taxon>
        <taxon>Zoopagomycota</taxon>
        <taxon>Kickxellomycotina</taxon>
        <taxon>Kickxellomycetes</taxon>
        <taxon>Kickxellales</taxon>
        <taxon>Kickxellaceae</taxon>
        <taxon>Coemansia</taxon>
    </lineage>
</organism>
<dbReference type="Proteomes" id="UP001140087">
    <property type="component" value="Unassembled WGS sequence"/>
</dbReference>
<evidence type="ECO:0000313" key="1">
    <source>
        <dbReference type="EMBL" id="KAJ2795751.1"/>
    </source>
</evidence>
<evidence type="ECO:0000313" key="2">
    <source>
        <dbReference type="Proteomes" id="UP001140087"/>
    </source>
</evidence>
<gene>
    <name evidence="1" type="ORF">H4R21_004984</name>
</gene>